<dbReference type="OrthoDB" id="6119243at2759"/>
<sequence>MERSEEVCCARFENLRRFIDRRLQIVLRDTDSPESGGPGENGEAVHNNKDDPAEASKEKEGYKKYSFNELASVKISLERAIPDNRPRQCLSLKYPTHLPSTSVVIIFHNEAWSTLFTYSIHSFSAIATGIFERNNFGG</sequence>
<gene>
    <name evidence="3" type="primary">GALNT3_1</name>
    <name evidence="3" type="ORF">OS493_032744</name>
</gene>
<dbReference type="EC" id="2.4.1.41" evidence="3"/>
<dbReference type="PANTHER" id="PTHR11675">
    <property type="entry name" value="N-ACETYLGALACTOSAMINYLTRANSFERASE"/>
    <property type="match status" value="1"/>
</dbReference>
<organism evidence="3 4">
    <name type="scientific">Desmophyllum pertusum</name>
    <dbReference type="NCBI Taxonomy" id="174260"/>
    <lineage>
        <taxon>Eukaryota</taxon>
        <taxon>Metazoa</taxon>
        <taxon>Cnidaria</taxon>
        <taxon>Anthozoa</taxon>
        <taxon>Hexacorallia</taxon>
        <taxon>Scleractinia</taxon>
        <taxon>Caryophylliina</taxon>
        <taxon>Caryophylliidae</taxon>
        <taxon>Desmophyllum</taxon>
    </lineage>
</organism>
<evidence type="ECO:0000313" key="3">
    <source>
        <dbReference type="EMBL" id="KAJ7382785.1"/>
    </source>
</evidence>
<dbReference type="EMBL" id="MU825914">
    <property type="protein sequence ID" value="KAJ7382785.1"/>
    <property type="molecule type" value="Genomic_DNA"/>
</dbReference>
<keyword evidence="4" id="KW-1185">Reference proteome</keyword>
<protein>
    <submittedName>
        <fullName evidence="3">Polypeptide N-acetylgalactosaminyltransferase 3</fullName>
        <ecNumber evidence="3">2.4.1.41</ecNumber>
    </submittedName>
</protein>
<dbReference type="Gene3D" id="3.90.550.10">
    <property type="entry name" value="Spore Coat Polysaccharide Biosynthesis Protein SpsA, Chain A"/>
    <property type="match status" value="1"/>
</dbReference>
<dbReference type="InterPro" id="IPR029044">
    <property type="entry name" value="Nucleotide-diphossugar_trans"/>
</dbReference>
<dbReference type="GO" id="GO:0004653">
    <property type="term" value="F:polypeptide N-acetylgalactosaminyltransferase activity"/>
    <property type="evidence" value="ECO:0007669"/>
    <property type="project" value="UniProtKB-EC"/>
</dbReference>
<dbReference type="AlphaFoldDB" id="A0A9X0D0Y0"/>
<reference evidence="3" key="1">
    <citation type="submission" date="2023-01" db="EMBL/GenBank/DDBJ databases">
        <title>Genome assembly of the deep-sea coral Lophelia pertusa.</title>
        <authorList>
            <person name="Herrera S."/>
            <person name="Cordes E."/>
        </authorList>
    </citation>
    <scope>NUCLEOTIDE SEQUENCE</scope>
    <source>
        <strain evidence="3">USNM1676648</strain>
        <tissue evidence="3">Polyp</tissue>
    </source>
</reference>
<proteinExistence type="predicted"/>
<keyword evidence="3" id="KW-0808">Transferase</keyword>
<evidence type="ECO:0000313" key="4">
    <source>
        <dbReference type="Proteomes" id="UP001163046"/>
    </source>
</evidence>
<comment type="caution">
    <text evidence="3">The sequence shown here is derived from an EMBL/GenBank/DDBJ whole genome shotgun (WGS) entry which is preliminary data.</text>
</comment>
<keyword evidence="3" id="KW-0328">Glycosyltransferase</keyword>
<name>A0A9X0D0Y0_9CNID</name>
<accession>A0A9X0D0Y0</accession>
<keyword evidence="1" id="KW-1015">Disulfide bond</keyword>
<dbReference type="GO" id="GO:0005794">
    <property type="term" value="C:Golgi apparatus"/>
    <property type="evidence" value="ECO:0007669"/>
    <property type="project" value="TreeGrafter"/>
</dbReference>
<feature type="compositionally biased region" description="Basic and acidic residues" evidence="2">
    <location>
        <begin position="46"/>
        <end position="60"/>
    </location>
</feature>
<dbReference type="PANTHER" id="PTHR11675:SF43">
    <property type="entry name" value="POLYPEPTIDE N-ACETYLGALACTOSAMINYLTRANSFERASE 1"/>
    <property type="match status" value="1"/>
</dbReference>
<dbReference type="GO" id="GO:0006493">
    <property type="term" value="P:protein O-linked glycosylation"/>
    <property type="evidence" value="ECO:0007669"/>
    <property type="project" value="TreeGrafter"/>
</dbReference>
<evidence type="ECO:0000256" key="2">
    <source>
        <dbReference type="SAM" id="MobiDB-lite"/>
    </source>
</evidence>
<dbReference type="Proteomes" id="UP001163046">
    <property type="component" value="Unassembled WGS sequence"/>
</dbReference>
<evidence type="ECO:0000256" key="1">
    <source>
        <dbReference type="ARBA" id="ARBA00023157"/>
    </source>
</evidence>
<feature type="region of interest" description="Disordered" evidence="2">
    <location>
        <begin position="29"/>
        <end position="60"/>
    </location>
</feature>